<dbReference type="GO" id="GO:0016301">
    <property type="term" value="F:kinase activity"/>
    <property type="evidence" value="ECO:0007669"/>
    <property type="project" value="UniProtKB-KW"/>
</dbReference>
<dbReference type="PANTHER" id="PTHR41299">
    <property type="entry name" value="THIAMINE PYROPHOSPHOKINASE"/>
    <property type="match status" value="1"/>
</dbReference>
<organism evidence="7 8">
    <name type="scientific">Candidatus Viridilinea mediisalina</name>
    <dbReference type="NCBI Taxonomy" id="2024553"/>
    <lineage>
        <taxon>Bacteria</taxon>
        <taxon>Bacillati</taxon>
        <taxon>Chloroflexota</taxon>
        <taxon>Chloroflexia</taxon>
        <taxon>Chloroflexales</taxon>
        <taxon>Chloroflexineae</taxon>
        <taxon>Oscillochloridaceae</taxon>
        <taxon>Candidatus Viridilinea</taxon>
    </lineage>
</organism>
<dbReference type="EC" id="2.7.6.2" evidence="5"/>
<dbReference type="CDD" id="cd07995">
    <property type="entry name" value="TPK"/>
    <property type="match status" value="1"/>
</dbReference>
<keyword evidence="3 7" id="KW-0418">Kinase</keyword>
<dbReference type="InterPro" id="IPR006282">
    <property type="entry name" value="Thi_PPkinase"/>
</dbReference>
<dbReference type="OrthoDB" id="9804377at2"/>
<dbReference type="GO" id="GO:0006772">
    <property type="term" value="P:thiamine metabolic process"/>
    <property type="evidence" value="ECO:0007669"/>
    <property type="project" value="UniProtKB-UniRule"/>
</dbReference>
<dbReference type="InterPro" id="IPR036759">
    <property type="entry name" value="TPK_catalytic_sf"/>
</dbReference>
<evidence type="ECO:0000256" key="4">
    <source>
        <dbReference type="ARBA" id="ARBA00022840"/>
    </source>
</evidence>
<dbReference type="Pfam" id="PF04265">
    <property type="entry name" value="TPK_B1_binding"/>
    <property type="match status" value="1"/>
</dbReference>
<dbReference type="NCBIfam" id="TIGR01378">
    <property type="entry name" value="thi_PPkinase"/>
    <property type="match status" value="1"/>
</dbReference>
<dbReference type="GO" id="GO:0004788">
    <property type="term" value="F:thiamine diphosphokinase activity"/>
    <property type="evidence" value="ECO:0007669"/>
    <property type="project" value="UniProtKB-UniRule"/>
</dbReference>
<dbReference type="AlphaFoldDB" id="A0A2A6RLR9"/>
<dbReference type="Pfam" id="PF04263">
    <property type="entry name" value="TPK_catalytic"/>
    <property type="match status" value="1"/>
</dbReference>
<keyword evidence="2" id="KW-0547">Nucleotide-binding</keyword>
<dbReference type="EMBL" id="NQWI01000020">
    <property type="protein sequence ID" value="PDW03846.1"/>
    <property type="molecule type" value="Genomic_DNA"/>
</dbReference>
<accession>A0A2A6RLR9</accession>
<dbReference type="RefSeq" id="WP_097643327.1">
    <property type="nucleotide sequence ID" value="NZ_NQWI01000020.1"/>
</dbReference>
<dbReference type="SUPFAM" id="SSF63862">
    <property type="entry name" value="Thiamin pyrophosphokinase, substrate-binding domain"/>
    <property type="match status" value="1"/>
</dbReference>
<dbReference type="GO" id="GO:0005524">
    <property type="term" value="F:ATP binding"/>
    <property type="evidence" value="ECO:0007669"/>
    <property type="project" value="UniProtKB-KW"/>
</dbReference>
<dbReference type="Proteomes" id="UP000220527">
    <property type="component" value="Unassembled WGS sequence"/>
</dbReference>
<sequence length="213" mass="22337">MHTIIIANAPDFRVAPFASHVAEADLVIAADGGGNALFAAGLTPDLVVGDLDSLDPAARAAFELAEAEIVAFPVEKDETDLELALLAAVARGAERIDILAAFGGRWDQTLANVALLALPELNGRRVRLLSETQEAYLVRGETPIAGALGATISLLPMGGAARGINSRGLRYPLHNAELRFERSRGVSNQISAPPAQISVAEGLLLVVHHFIAP</sequence>
<name>A0A2A6RLR9_9CHLR</name>
<keyword evidence="8" id="KW-1185">Reference proteome</keyword>
<dbReference type="GO" id="GO:0030975">
    <property type="term" value="F:thiamine binding"/>
    <property type="evidence" value="ECO:0007669"/>
    <property type="project" value="InterPro"/>
</dbReference>
<gene>
    <name evidence="7" type="ORF">CJ255_06745</name>
</gene>
<dbReference type="InterPro" id="IPR007373">
    <property type="entry name" value="Thiamin_PyroPKinase_B1-bd"/>
</dbReference>
<evidence type="ECO:0000259" key="6">
    <source>
        <dbReference type="SMART" id="SM00983"/>
    </source>
</evidence>
<keyword evidence="1" id="KW-0808">Transferase</keyword>
<dbReference type="SUPFAM" id="SSF63999">
    <property type="entry name" value="Thiamin pyrophosphokinase, catalytic domain"/>
    <property type="match status" value="1"/>
</dbReference>
<dbReference type="GO" id="GO:0009229">
    <property type="term" value="P:thiamine diphosphate biosynthetic process"/>
    <property type="evidence" value="ECO:0007669"/>
    <property type="project" value="InterPro"/>
</dbReference>
<feature type="domain" description="Thiamin pyrophosphokinase thiamin-binding" evidence="6">
    <location>
        <begin position="134"/>
        <end position="205"/>
    </location>
</feature>
<keyword evidence="4" id="KW-0067">ATP-binding</keyword>
<comment type="caution">
    <text evidence="7">The sequence shown here is derived from an EMBL/GenBank/DDBJ whole genome shotgun (WGS) entry which is preliminary data.</text>
</comment>
<dbReference type="InterPro" id="IPR053149">
    <property type="entry name" value="TPK"/>
</dbReference>
<evidence type="ECO:0000313" key="8">
    <source>
        <dbReference type="Proteomes" id="UP000220527"/>
    </source>
</evidence>
<dbReference type="InterPro" id="IPR036371">
    <property type="entry name" value="TPK_B1-bd_sf"/>
</dbReference>
<reference evidence="8" key="1">
    <citation type="submission" date="2017-08" db="EMBL/GenBank/DDBJ databases">
        <authorList>
            <person name="Grouzdev D.S."/>
            <person name="Gaisin V.A."/>
            <person name="Rysina M.S."/>
            <person name="Gorlenko V.M."/>
        </authorList>
    </citation>
    <scope>NUCLEOTIDE SEQUENCE [LARGE SCALE GENOMIC DNA]</scope>
    <source>
        <strain evidence="8">Kir15-3F</strain>
    </source>
</reference>
<protein>
    <recommendedName>
        <fullName evidence="5">Thiamine diphosphokinase</fullName>
        <ecNumber evidence="5">2.7.6.2</ecNumber>
    </recommendedName>
</protein>
<dbReference type="PANTHER" id="PTHR41299:SF1">
    <property type="entry name" value="THIAMINE PYROPHOSPHOKINASE"/>
    <property type="match status" value="1"/>
</dbReference>
<dbReference type="Gene3D" id="3.40.50.10240">
    <property type="entry name" value="Thiamin pyrophosphokinase, catalytic domain"/>
    <property type="match status" value="1"/>
</dbReference>
<evidence type="ECO:0000256" key="1">
    <source>
        <dbReference type="ARBA" id="ARBA00022679"/>
    </source>
</evidence>
<evidence type="ECO:0000256" key="2">
    <source>
        <dbReference type="ARBA" id="ARBA00022741"/>
    </source>
</evidence>
<dbReference type="InterPro" id="IPR007371">
    <property type="entry name" value="TPK_catalytic"/>
</dbReference>
<evidence type="ECO:0000313" key="7">
    <source>
        <dbReference type="EMBL" id="PDW03846.1"/>
    </source>
</evidence>
<dbReference type="SMART" id="SM00983">
    <property type="entry name" value="TPK_B1_binding"/>
    <property type="match status" value="1"/>
</dbReference>
<proteinExistence type="predicted"/>
<evidence type="ECO:0000256" key="5">
    <source>
        <dbReference type="NCBIfam" id="TIGR01378"/>
    </source>
</evidence>
<evidence type="ECO:0000256" key="3">
    <source>
        <dbReference type="ARBA" id="ARBA00022777"/>
    </source>
</evidence>